<proteinExistence type="predicted"/>
<evidence type="ECO:0000313" key="2">
    <source>
        <dbReference type="WBParaSite" id="nRc.2.0.1.t42736-RA"/>
    </source>
</evidence>
<dbReference type="WBParaSite" id="nRc.2.0.1.t42736-RA">
    <property type="protein sequence ID" value="nRc.2.0.1.t42736-RA"/>
    <property type="gene ID" value="nRc.2.0.1.g42736"/>
</dbReference>
<sequence length="110" mass="13223">FFVFRAHSFIFASSHFRKQLNRVVYLFASERAVQFCVVDVQATVDHPLYYCSYHTPRPLSAVTSNWLKLKFFSEQVFKMNISRMYDMICLISKKKYMTKKKKMKESKDKR</sequence>
<keyword evidence="1" id="KW-1185">Reference proteome</keyword>
<dbReference type="Proteomes" id="UP000887565">
    <property type="component" value="Unplaced"/>
</dbReference>
<accession>A0A915KUY0</accession>
<organism evidence="1 2">
    <name type="scientific">Romanomermis culicivorax</name>
    <name type="common">Nematode worm</name>
    <dbReference type="NCBI Taxonomy" id="13658"/>
    <lineage>
        <taxon>Eukaryota</taxon>
        <taxon>Metazoa</taxon>
        <taxon>Ecdysozoa</taxon>
        <taxon>Nematoda</taxon>
        <taxon>Enoplea</taxon>
        <taxon>Dorylaimia</taxon>
        <taxon>Mermithida</taxon>
        <taxon>Mermithoidea</taxon>
        <taxon>Mermithidae</taxon>
        <taxon>Romanomermis</taxon>
    </lineage>
</organism>
<protein>
    <submittedName>
        <fullName evidence="2">Secreted protein</fullName>
    </submittedName>
</protein>
<evidence type="ECO:0000313" key="1">
    <source>
        <dbReference type="Proteomes" id="UP000887565"/>
    </source>
</evidence>
<reference evidence="2" key="1">
    <citation type="submission" date="2022-11" db="UniProtKB">
        <authorList>
            <consortium name="WormBaseParasite"/>
        </authorList>
    </citation>
    <scope>IDENTIFICATION</scope>
</reference>
<name>A0A915KUY0_ROMCU</name>
<dbReference type="AlphaFoldDB" id="A0A915KUY0"/>